<dbReference type="EMBL" id="MDZA01000066">
    <property type="protein sequence ID" value="OGX91357.1"/>
    <property type="molecule type" value="Genomic_DNA"/>
</dbReference>
<keyword evidence="3" id="KW-1185">Reference proteome</keyword>
<feature type="domain" description="Secretion system C-terminal sorting" evidence="1">
    <location>
        <begin position="119"/>
        <end position="191"/>
    </location>
</feature>
<dbReference type="Gene3D" id="2.60.40.10">
    <property type="entry name" value="Immunoglobulins"/>
    <property type="match status" value="1"/>
</dbReference>
<dbReference type="AlphaFoldDB" id="A0A1G1TKG6"/>
<reference evidence="2 3" key="1">
    <citation type="submission" date="2016-08" db="EMBL/GenBank/DDBJ databases">
        <title>Hymenobacter coccineus sp. nov., Hymenobacter lapidarius sp. nov. and Hymenobacter glacialis sp. nov., isolated from Antarctic soil.</title>
        <authorList>
            <person name="Sedlacek I."/>
            <person name="Kralova S."/>
            <person name="Kyrova K."/>
            <person name="Maslanova I."/>
            <person name="Stankova E."/>
            <person name="Vrbovska V."/>
            <person name="Nemec M."/>
            <person name="Bartak M."/>
            <person name="Svec P."/>
            <person name="Busse H.-J."/>
            <person name="Pantucek R."/>
        </authorList>
    </citation>
    <scope>NUCLEOTIDE SEQUENCE [LARGE SCALE GENOMIC DNA]</scope>
    <source>
        <strain evidence="2 3">CCM 8649</strain>
    </source>
</reference>
<evidence type="ECO:0000259" key="1">
    <source>
        <dbReference type="Pfam" id="PF18962"/>
    </source>
</evidence>
<comment type="caution">
    <text evidence="2">The sequence shown here is derived from an EMBL/GenBank/DDBJ whole genome shotgun (WGS) entry which is preliminary data.</text>
</comment>
<gene>
    <name evidence="2" type="ORF">BEN49_05020</name>
</gene>
<dbReference type="NCBIfam" id="TIGR04183">
    <property type="entry name" value="Por_Secre_tail"/>
    <property type="match status" value="1"/>
</dbReference>
<sequence length="197" mass="21017">MFTLGDATNPLPVTLTSFAAVAQGPNALLTWTTAQELNNAGFEVQVSTDGTTFSKLAFVAAASPNSSEVRTYQYRDATANKQGTRYYRLRQLDVDGKESLFAPQSLTFGGALAASVKGYPNPFASEINLALQTVAAGQATVSVLDGVGRQVRSWQPMLAAGASNLVLSDLASLPHGLYVVQVRYQDGQTQRLKVVKQ</sequence>
<dbReference type="Pfam" id="PF18962">
    <property type="entry name" value="Por_Secre_tail"/>
    <property type="match status" value="1"/>
</dbReference>
<dbReference type="InterPro" id="IPR026444">
    <property type="entry name" value="Secre_tail"/>
</dbReference>
<dbReference type="Proteomes" id="UP000177506">
    <property type="component" value="Unassembled WGS sequence"/>
</dbReference>
<protein>
    <recommendedName>
        <fullName evidence="1">Secretion system C-terminal sorting domain-containing protein</fullName>
    </recommendedName>
</protein>
<organism evidence="2 3">
    <name type="scientific">Hymenobacter coccineus</name>
    <dbReference type="NCBI Taxonomy" id="1908235"/>
    <lineage>
        <taxon>Bacteria</taxon>
        <taxon>Pseudomonadati</taxon>
        <taxon>Bacteroidota</taxon>
        <taxon>Cytophagia</taxon>
        <taxon>Cytophagales</taxon>
        <taxon>Hymenobacteraceae</taxon>
        <taxon>Hymenobacter</taxon>
    </lineage>
</organism>
<name>A0A1G1TKG6_9BACT</name>
<accession>A0A1G1TKG6</accession>
<dbReference type="InterPro" id="IPR013783">
    <property type="entry name" value="Ig-like_fold"/>
</dbReference>
<evidence type="ECO:0000313" key="2">
    <source>
        <dbReference type="EMBL" id="OGX91357.1"/>
    </source>
</evidence>
<proteinExistence type="predicted"/>
<evidence type="ECO:0000313" key="3">
    <source>
        <dbReference type="Proteomes" id="UP000177506"/>
    </source>
</evidence>